<evidence type="ECO:0000313" key="4">
    <source>
        <dbReference type="EMBL" id="PAP95966.1"/>
    </source>
</evidence>
<dbReference type="RefSeq" id="WP_095518340.1">
    <property type="nucleotide sequence ID" value="NZ_NPKH01000016.1"/>
</dbReference>
<protein>
    <recommendedName>
        <fullName evidence="3">Nitroreductase domain-containing protein</fullName>
    </recommendedName>
</protein>
<evidence type="ECO:0000259" key="3">
    <source>
        <dbReference type="Pfam" id="PF00881"/>
    </source>
</evidence>
<dbReference type="Gene3D" id="3.40.109.10">
    <property type="entry name" value="NADH Oxidase"/>
    <property type="match status" value="1"/>
</dbReference>
<comment type="caution">
    <text evidence="4">The sequence shown here is derived from an EMBL/GenBank/DDBJ whole genome shotgun (WGS) entry which is preliminary data.</text>
</comment>
<keyword evidence="2" id="KW-0560">Oxidoreductase</keyword>
<dbReference type="Pfam" id="PF00881">
    <property type="entry name" value="Nitroreductase"/>
    <property type="match status" value="2"/>
</dbReference>
<dbReference type="AlphaFoldDB" id="A0A271KJT8"/>
<dbReference type="GO" id="GO:0016491">
    <property type="term" value="F:oxidoreductase activity"/>
    <property type="evidence" value="ECO:0007669"/>
    <property type="project" value="UniProtKB-KW"/>
</dbReference>
<reference evidence="4 5" key="1">
    <citation type="submission" date="2017-08" db="EMBL/GenBank/DDBJ databases">
        <title>Mesorhizobium wenxinae sp. nov., a novel rhizobial species isolated from root nodules of chickpea (Cicer arietinum L.).</title>
        <authorList>
            <person name="Zhang J."/>
        </authorList>
    </citation>
    <scope>NUCLEOTIDE SEQUENCE [LARGE SCALE GENOMIC DNA]</scope>
    <source>
        <strain evidence="5">WYCCWR 10019</strain>
    </source>
</reference>
<dbReference type="InterPro" id="IPR000415">
    <property type="entry name" value="Nitroreductase-like"/>
</dbReference>
<name>A0A271KJT8_9HYPH</name>
<accession>A0A271KJT8</accession>
<dbReference type="CDD" id="cd02062">
    <property type="entry name" value="Nitro_FMN_reductase"/>
    <property type="match status" value="1"/>
</dbReference>
<dbReference type="PANTHER" id="PTHR43673:SF10">
    <property type="entry name" value="NADH DEHYDROGENASE_NAD(P)H NITROREDUCTASE XCC3605-RELATED"/>
    <property type="match status" value="1"/>
</dbReference>
<feature type="domain" description="Nitroreductase" evidence="3">
    <location>
        <begin position="257"/>
        <end position="340"/>
    </location>
</feature>
<dbReference type="InterPro" id="IPR029479">
    <property type="entry name" value="Nitroreductase"/>
</dbReference>
<dbReference type="OrthoDB" id="3181400at2"/>
<sequence>MTEFIDKAARFQRFARRSPRQAVKALFLVLLGRLRAGLIRPASRSGFLASVYFTFFSSRFYREHRAVLSGIVANLNSDIAIQRSSSQLRRNIHRLEKGLIMRPRRAVFAEDYIEATVSLFLRGAAGASLDRDELKWAADVLTTYFSVVSETPRIKKAKARFLAWSGQAPTPSFVPYPSSSRANSDISFDQLYALFSERRSVRWYSPTPVPQDLVEKAVSAASLASSACNRQPYSFLLFRDPEKAARIASLAGGTGGFSKNIPCLILVVGDLSYYVHERDRHLVYIDASLASAQLMLAFQTLGLSTCAINWPDVEENEKALQAAVGLKAHERVIMFIAVGYADQDGHIPYSQKKGADVLLQAL</sequence>
<dbReference type="Proteomes" id="UP000215931">
    <property type="component" value="Unassembled WGS sequence"/>
</dbReference>
<evidence type="ECO:0000256" key="2">
    <source>
        <dbReference type="ARBA" id="ARBA00023002"/>
    </source>
</evidence>
<keyword evidence="5" id="KW-1185">Reference proteome</keyword>
<comment type="similarity">
    <text evidence="1">Belongs to the nitroreductase family.</text>
</comment>
<evidence type="ECO:0000256" key="1">
    <source>
        <dbReference type="ARBA" id="ARBA00007118"/>
    </source>
</evidence>
<dbReference type="SUPFAM" id="SSF55469">
    <property type="entry name" value="FMN-dependent nitroreductase-like"/>
    <property type="match status" value="1"/>
</dbReference>
<organism evidence="4 5">
    <name type="scientific">Mesorhizobium wenxiniae</name>
    <dbReference type="NCBI Taxonomy" id="2014805"/>
    <lineage>
        <taxon>Bacteria</taxon>
        <taxon>Pseudomonadati</taxon>
        <taxon>Pseudomonadota</taxon>
        <taxon>Alphaproteobacteria</taxon>
        <taxon>Hyphomicrobiales</taxon>
        <taxon>Phyllobacteriaceae</taxon>
        <taxon>Mesorhizobium</taxon>
    </lineage>
</organism>
<feature type="domain" description="Nitroreductase" evidence="3">
    <location>
        <begin position="197"/>
        <end position="251"/>
    </location>
</feature>
<gene>
    <name evidence="4" type="ORF">CIT31_09305</name>
</gene>
<proteinExistence type="inferred from homology"/>
<dbReference type="EMBL" id="NPKH01000016">
    <property type="protein sequence ID" value="PAP95966.1"/>
    <property type="molecule type" value="Genomic_DNA"/>
</dbReference>
<dbReference type="PANTHER" id="PTHR43673">
    <property type="entry name" value="NAD(P)H NITROREDUCTASE YDGI-RELATED"/>
    <property type="match status" value="1"/>
</dbReference>
<evidence type="ECO:0000313" key="5">
    <source>
        <dbReference type="Proteomes" id="UP000215931"/>
    </source>
</evidence>